<dbReference type="InterPro" id="IPR050109">
    <property type="entry name" value="HTH-type_TetR-like_transc_reg"/>
</dbReference>
<evidence type="ECO:0000256" key="6">
    <source>
        <dbReference type="SAM" id="MobiDB-lite"/>
    </source>
</evidence>
<evidence type="ECO:0000256" key="3">
    <source>
        <dbReference type="ARBA" id="ARBA00023125"/>
    </source>
</evidence>
<comment type="caution">
    <text evidence="8">The sequence shown here is derived from an EMBL/GenBank/DDBJ whole genome shotgun (WGS) entry which is preliminary data.</text>
</comment>
<sequence>MAPQKSDPYTDSVWLRPPARTRGGAPTLTREQIVRTAIELLDAEGAEGLSMRRLGTRLGSGATSLYWHVTNKTELLELAVDEIMGELYVPEPGDVSFRIGASVYATGLRAMLLRHPWAIPLLGTRPNLGPNALRVGDRIVALLVASGFEGLALSHASSVITNHSIGAALATAAVSAGTAASGLTPAEVTERVTPYLDRVGDDYPHHRAWRESVGAVPMDASAWDENFAFGLDRILDGLEAWLAGVSGRAPAGPAGE</sequence>
<dbReference type="PROSITE" id="PS50977">
    <property type="entry name" value="HTH_TETR_2"/>
    <property type="match status" value="1"/>
</dbReference>
<dbReference type="Proteomes" id="UP001183643">
    <property type="component" value="Unassembled WGS sequence"/>
</dbReference>
<evidence type="ECO:0000313" key="9">
    <source>
        <dbReference type="Proteomes" id="UP001183643"/>
    </source>
</evidence>
<protein>
    <submittedName>
        <fullName evidence="8">AcrR family transcriptional regulator</fullName>
    </submittedName>
</protein>
<dbReference type="GO" id="GO:0000976">
    <property type="term" value="F:transcription cis-regulatory region binding"/>
    <property type="evidence" value="ECO:0007669"/>
    <property type="project" value="TreeGrafter"/>
</dbReference>
<name>A0AAE4C8B1_9ACTN</name>
<keyword evidence="9" id="KW-1185">Reference proteome</keyword>
<keyword evidence="4" id="KW-0804">Transcription</keyword>
<reference evidence="8" key="1">
    <citation type="submission" date="2023-07" db="EMBL/GenBank/DDBJ databases">
        <title>Sequencing the genomes of 1000 actinobacteria strains.</title>
        <authorList>
            <person name="Klenk H.-P."/>
        </authorList>
    </citation>
    <scope>NUCLEOTIDE SEQUENCE</scope>
    <source>
        <strain evidence="8">DSM 44707</strain>
    </source>
</reference>
<dbReference type="SUPFAM" id="SSF46689">
    <property type="entry name" value="Homeodomain-like"/>
    <property type="match status" value="1"/>
</dbReference>
<dbReference type="PANTHER" id="PTHR30055:SF151">
    <property type="entry name" value="TRANSCRIPTIONAL REGULATORY PROTEIN"/>
    <property type="match status" value="1"/>
</dbReference>
<dbReference type="GO" id="GO:0045892">
    <property type="term" value="P:negative regulation of DNA-templated transcription"/>
    <property type="evidence" value="ECO:0007669"/>
    <property type="project" value="InterPro"/>
</dbReference>
<dbReference type="EMBL" id="JAVDYB010000001">
    <property type="protein sequence ID" value="MDR7274467.1"/>
    <property type="molecule type" value="Genomic_DNA"/>
</dbReference>
<keyword evidence="3 5" id="KW-0238">DNA-binding</keyword>
<evidence type="ECO:0000256" key="4">
    <source>
        <dbReference type="ARBA" id="ARBA00023163"/>
    </source>
</evidence>
<evidence type="ECO:0000259" key="7">
    <source>
        <dbReference type="PROSITE" id="PS50977"/>
    </source>
</evidence>
<feature type="DNA-binding region" description="H-T-H motif" evidence="5">
    <location>
        <begin position="50"/>
        <end position="69"/>
    </location>
</feature>
<evidence type="ECO:0000313" key="8">
    <source>
        <dbReference type="EMBL" id="MDR7274467.1"/>
    </source>
</evidence>
<dbReference type="SUPFAM" id="SSF48498">
    <property type="entry name" value="Tetracyclin repressor-like, C-terminal domain"/>
    <property type="match status" value="1"/>
</dbReference>
<dbReference type="InterPro" id="IPR003012">
    <property type="entry name" value="Tet_transcr_reg_TetR"/>
</dbReference>
<gene>
    <name evidence="8" type="ORF">J2S41_001245</name>
</gene>
<evidence type="ECO:0000256" key="1">
    <source>
        <dbReference type="ARBA" id="ARBA00022491"/>
    </source>
</evidence>
<dbReference type="Pfam" id="PF02909">
    <property type="entry name" value="TetR_C_1"/>
    <property type="match status" value="1"/>
</dbReference>
<dbReference type="Gene3D" id="1.10.357.10">
    <property type="entry name" value="Tetracycline Repressor, domain 2"/>
    <property type="match status" value="1"/>
</dbReference>
<dbReference type="InterPro" id="IPR036271">
    <property type="entry name" value="Tet_transcr_reg_TetR-rel_C_sf"/>
</dbReference>
<evidence type="ECO:0000256" key="2">
    <source>
        <dbReference type="ARBA" id="ARBA00023015"/>
    </source>
</evidence>
<dbReference type="PANTHER" id="PTHR30055">
    <property type="entry name" value="HTH-TYPE TRANSCRIPTIONAL REGULATOR RUTR"/>
    <property type="match status" value="1"/>
</dbReference>
<feature type="region of interest" description="Disordered" evidence="6">
    <location>
        <begin position="1"/>
        <end position="25"/>
    </location>
</feature>
<dbReference type="RefSeq" id="WP_310364231.1">
    <property type="nucleotide sequence ID" value="NZ_JAVDYB010000001.1"/>
</dbReference>
<dbReference type="InterPro" id="IPR009057">
    <property type="entry name" value="Homeodomain-like_sf"/>
</dbReference>
<dbReference type="PRINTS" id="PR00400">
    <property type="entry name" value="TETREPRESSOR"/>
</dbReference>
<keyword evidence="1" id="KW-0678">Repressor</keyword>
<dbReference type="GO" id="GO:0046677">
    <property type="term" value="P:response to antibiotic"/>
    <property type="evidence" value="ECO:0007669"/>
    <property type="project" value="InterPro"/>
</dbReference>
<accession>A0AAE4C8B1</accession>
<organism evidence="8 9">
    <name type="scientific">Catenuloplanes atrovinosus</name>
    <dbReference type="NCBI Taxonomy" id="137266"/>
    <lineage>
        <taxon>Bacteria</taxon>
        <taxon>Bacillati</taxon>
        <taxon>Actinomycetota</taxon>
        <taxon>Actinomycetes</taxon>
        <taxon>Micromonosporales</taxon>
        <taxon>Micromonosporaceae</taxon>
        <taxon>Catenuloplanes</taxon>
    </lineage>
</organism>
<keyword evidence="2" id="KW-0805">Transcription regulation</keyword>
<evidence type="ECO:0000256" key="5">
    <source>
        <dbReference type="PROSITE-ProRule" id="PRU00335"/>
    </source>
</evidence>
<proteinExistence type="predicted"/>
<dbReference type="InterPro" id="IPR001647">
    <property type="entry name" value="HTH_TetR"/>
</dbReference>
<dbReference type="Pfam" id="PF00440">
    <property type="entry name" value="TetR_N"/>
    <property type="match status" value="1"/>
</dbReference>
<feature type="domain" description="HTH tetR-type" evidence="7">
    <location>
        <begin position="27"/>
        <end position="87"/>
    </location>
</feature>
<dbReference type="AlphaFoldDB" id="A0AAE4C8B1"/>
<dbReference type="GO" id="GO:0003700">
    <property type="term" value="F:DNA-binding transcription factor activity"/>
    <property type="evidence" value="ECO:0007669"/>
    <property type="project" value="TreeGrafter"/>
</dbReference>
<dbReference type="Gene3D" id="1.10.10.60">
    <property type="entry name" value="Homeodomain-like"/>
    <property type="match status" value="1"/>
</dbReference>
<dbReference type="InterPro" id="IPR004111">
    <property type="entry name" value="Repressor_TetR_C"/>
</dbReference>